<dbReference type="SUPFAM" id="SSF109604">
    <property type="entry name" value="HD-domain/PDEase-like"/>
    <property type="match status" value="1"/>
</dbReference>
<accession>A0A2T3MRW6</accession>
<dbReference type="InterPro" id="IPR036890">
    <property type="entry name" value="HATPase_C_sf"/>
</dbReference>
<dbReference type="InterPro" id="IPR001404">
    <property type="entry name" value="Hsp90_fam"/>
</dbReference>
<proteinExistence type="inferred from homology"/>
<evidence type="ECO:0000313" key="7">
    <source>
        <dbReference type="Proteomes" id="UP000241954"/>
    </source>
</evidence>
<evidence type="ECO:0000256" key="3">
    <source>
        <dbReference type="ARBA" id="ARBA00022840"/>
    </source>
</evidence>
<dbReference type="GO" id="GO:0016887">
    <property type="term" value="F:ATP hydrolysis activity"/>
    <property type="evidence" value="ECO:0007669"/>
    <property type="project" value="InterPro"/>
</dbReference>
<dbReference type="Gene3D" id="3.30.565.10">
    <property type="entry name" value="Histidine kinase-like ATPase, C-terminal domain"/>
    <property type="match status" value="1"/>
</dbReference>
<dbReference type="PANTHER" id="PTHR11528">
    <property type="entry name" value="HEAT SHOCK PROTEIN 90 FAMILY MEMBER"/>
    <property type="match status" value="1"/>
</dbReference>
<comment type="caution">
    <text evidence="6">The sequence shown here is derived from an EMBL/GenBank/DDBJ whole genome shotgun (WGS) entry which is preliminary data.</text>
</comment>
<protein>
    <recommendedName>
        <fullName evidence="5">HD/PDEase domain-containing protein</fullName>
    </recommendedName>
</protein>
<gene>
    <name evidence="6" type="ORF">C9I88_01460</name>
</gene>
<reference evidence="6 7" key="1">
    <citation type="submission" date="2018-01" db="EMBL/GenBank/DDBJ databases">
        <title>Whole genome sequencing of Histamine producing bacteria.</title>
        <authorList>
            <person name="Butler K."/>
        </authorList>
    </citation>
    <scope>NUCLEOTIDE SEQUENCE [LARGE SCALE GENOMIC DNA]</scope>
    <source>
        <strain evidence="6 7">NCIMB 13481</strain>
    </source>
</reference>
<keyword evidence="2" id="KW-0547">Nucleotide-binding</keyword>
<dbReference type="Pfam" id="PF13589">
    <property type="entry name" value="HATPase_c_3"/>
    <property type="match status" value="1"/>
</dbReference>
<keyword evidence="4" id="KW-0143">Chaperone</keyword>
<dbReference type="Proteomes" id="UP000241954">
    <property type="component" value="Unassembled WGS sequence"/>
</dbReference>
<dbReference type="Pfam" id="PF24391">
    <property type="entry name" value="HD-CE"/>
    <property type="match status" value="1"/>
</dbReference>
<sequence>MCPIVTLSIISLKNRKREIMKIRDSITELKETKLYTELSSLDSEYAERIETFVRAIEPLMASIKNYFPYYTRHDVHHGYQVVHRMEQCLLEACFDVELPEALTAQEIFLLIAAGYAHDLGMAVFPEEEESLREKLGLSFQDGWKISEDLQNYLRMNHSNRGGRYIEEHAESLAVPRNLVSALDLMMKAHNYSIPQFEKELYRPFAAGQKESDLAQLAVIVCVADAIEFSDTRVVDGVLEQLVKDQSSPAKISYAENMKHVCTGDSLAVAKDGRIIVSGTFSDENVLSLAHRTFDQMEEWIQGYSDIDHRSNVKRLKIRGGAFHRDLTLSHGEFHRLGVRLNKRNVIDLIASNAIWRRDQGIALRELVQNSVEACRYRAHHSAPSDKYHPEVRVVFNRDSHSVSVSDNGCGMSERTVLNNLLTVGSSRSCEVTYTESDYSPIARFGIGFWSVFTISDMATVSTAAFENYRGKPNDAQCAQGFEFNVQLENLKDYTVFRPVDRACGTNISLKFKRDVVIDDVYIALKNQILCSMIPLILELDGNEERIEAEVPDVNEELLFGVRRQKASSLDIKVFKFHETTPKASLKFGLAYRMENDKATFTSEPNQSMFNVMEGHGMHRQQSAICGFSVPIRVSSFCIDILRVGTYHMNSLTPKGFEFSIDRQQLNNNAAEKRYTDEVRNLFHKGYRNFLKSIESYDPETIHTLQNEAASNGGNVYDTFTSAELAIAYQNYPDLICNKLIPVEPTSRLQDSIMNAKFINLTELADIEGMVFCLQGQRNILNSRAYFPLESPQAFELAYACAQKFVKQYSSNIPVYIMQPDRNFSMLFDNDPLASARVLSIGNDLEVSLLNIQLSRVSYKDRPVNVVPDISGRWSGTIYWREFQTPDSKPYLFLGRYRVLVKPGTALYLYLKKLADDNRFATIANIIHLLQEDEAGHRSEALSAYI</sequence>
<dbReference type="SMART" id="SM00471">
    <property type="entry name" value="HDc"/>
    <property type="match status" value="1"/>
</dbReference>
<dbReference type="GO" id="GO:0005524">
    <property type="term" value="F:ATP binding"/>
    <property type="evidence" value="ECO:0007669"/>
    <property type="project" value="UniProtKB-KW"/>
</dbReference>
<keyword evidence="3" id="KW-0067">ATP-binding</keyword>
<feature type="domain" description="HD/PDEase" evidence="5">
    <location>
        <begin position="70"/>
        <end position="238"/>
    </location>
</feature>
<evidence type="ECO:0000256" key="4">
    <source>
        <dbReference type="ARBA" id="ARBA00023186"/>
    </source>
</evidence>
<dbReference type="GO" id="GO:0140662">
    <property type="term" value="F:ATP-dependent protein folding chaperone"/>
    <property type="evidence" value="ECO:0007669"/>
    <property type="project" value="InterPro"/>
</dbReference>
<dbReference type="GO" id="GO:0051082">
    <property type="term" value="F:unfolded protein binding"/>
    <property type="evidence" value="ECO:0007669"/>
    <property type="project" value="InterPro"/>
</dbReference>
<dbReference type="EMBL" id="PYLW01000001">
    <property type="protein sequence ID" value="PSV99850.1"/>
    <property type="molecule type" value="Genomic_DNA"/>
</dbReference>
<dbReference type="SUPFAM" id="SSF55874">
    <property type="entry name" value="ATPase domain of HSP90 chaperone/DNA topoisomerase II/histidine kinase"/>
    <property type="match status" value="1"/>
</dbReference>
<dbReference type="InterPro" id="IPR003607">
    <property type="entry name" value="HD/PDEase_dom"/>
</dbReference>
<dbReference type="InterPro" id="IPR056471">
    <property type="entry name" value="HD-CE"/>
</dbReference>
<comment type="similarity">
    <text evidence="1">Belongs to the heat shock protein 90 family.</text>
</comment>
<dbReference type="AlphaFoldDB" id="A0A2T3MRW6"/>
<evidence type="ECO:0000313" key="6">
    <source>
        <dbReference type="EMBL" id="PSV99850.1"/>
    </source>
</evidence>
<evidence type="ECO:0000256" key="1">
    <source>
        <dbReference type="ARBA" id="ARBA00008239"/>
    </source>
</evidence>
<name>A0A2T3MRW6_9GAMM</name>
<dbReference type="Gene3D" id="1.10.3210.10">
    <property type="entry name" value="Hypothetical protein af1432"/>
    <property type="match status" value="1"/>
</dbReference>
<organism evidence="6 7">
    <name type="scientific">Photobacterium iliopiscarium</name>
    <dbReference type="NCBI Taxonomy" id="56192"/>
    <lineage>
        <taxon>Bacteria</taxon>
        <taxon>Pseudomonadati</taxon>
        <taxon>Pseudomonadota</taxon>
        <taxon>Gammaproteobacteria</taxon>
        <taxon>Vibrionales</taxon>
        <taxon>Vibrionaceae</taxon>
        <taxon>Photobacterium</taxon>
    </lineage>
</organism>
<evidence type="ECO:0000259" key="5">
    <source>
        <dbReference type="SMART" id="SM00471"/>
    </source>
</evidence>
<evidence type="ECO:0000256" key="2">
    <source>
        <dbReference type="ARBA" id="ARBA00022741"/>
    </source>
</evidence>